<accession>A0A6V8NAG8</accession>
<dbReference type="PROSITE" id="PS00076">
    <property type="entry name" value="PYRIDINE_REDOX_1"/>
    <property type="match status" value="1"/>
</dbReference>
<dbReference type="InterPro" id="IPR023753">
    <property type="entry name" value="FAD/NAD-binding_dom"/>
</dbReference>
<evidence type="ECO:0000256" key="10">
    <source>
        <dbReference type="RuleBase" id="RU003691"/>
    </source>
</evidence>
<evidence type="ECO:0000256" key="6">
    <source>
        <dbReference type="ARBA" id="ARBA00023157"/>
    </source>
</evidence>
<dbReference type="GO" id="GO:0003955">
    <property type="term" value="F:NAD(P)H dehydrogenase (quinone) activity"/>
    <property type="evidence" value="ECO:0007669"/>
    <property type="project" value="TreeGrafter"/>
</dbReference>
<dbReference type="RefSeq" id="WP_183361409.1">
    <property type="nucleotide sequence ID" value="NZ_BLXZ01000004.1"/>
</dbReference>
<keyword evidence="11" id="KW-1133">Transmembrane helix</keyword>
<protein>
    <submittedName>
        <fullName evidence="14">Mercuric reductase</fullName>
    </submittedName>
</protein>
<dbReference type="Proteomes" id="UP000587586">
    <property type="component" value="Unassembled WGS sequence"/>
</dbReference>
<dbReference type="PIRSF" id="PIRSF000350">
    <property type="entry name" value="Mercury_reductase_MerA"/>
    <property type="match status" value="1"/>
</dbReference>
<dbReference type="AlphaFoldDB" id="A0A6V8NAG8"/>
<organism evidence="14 15">
    <name type="scientific">Geomonas limicola</name>
    <dbReference type="NCBI Taxonomy" id="2740186"/>
    <lineage>
        <taxon>Bacteria</taxon>
        <taxon>Pseudomonadati</taxon>
        <taxon>Thermodesulfobacteriota</taxon>
        <taxon>Desulfuromonadia</taxon>
        <taxon>Geobacterales</taxon>
        <taxon>Geobacteraceae</taxon>
        <taxon>Geomonas</taxon>
    </lineage>
</organism>
<dbReference type="InterPro" id="IPR016156">
    <property type="entry name" value="FAD/NAD-linked_Rdtase_dimer_sf"/>
</dbReference>
<feature type="disulfide bond" description="Redox-active" evidence="9">
    <location>
        <begin position="71"/>
        <end position="76"/>
    </location>
</feature>
<dbReference type="SUPFAM" id="SSF51905">
    <property type="entry name" value="FAD/NAD(P)-binding domain"/>
    <property type="match status" value="1"/>
</dbReference>
<keyword evidence="15" id="KW-1185">Reference proteome</keyword>
<dbReference type="EMBL" id="BLXZ01000004">
    <property type="protein sequence ID" value="GFO68864.1"/>
    <property type="molecule type" value="Genomic_DNA"/>
</dbReference>
<evidence type="ECO:0000256" key="3">
    <source>
        <dbReference type="ARBA" id="ARBA00022827"/>
    </source>
</evidence>
<evidence type="ECO:0000256" key="1">
    <source>
        <dbReference type="ARBA" id="ARBA00007532"/>
    </source>
</evidence>
<keyword evidence="6" id="KW-1015">Disulfide bond</keyword>
<evidence type="ECO:0000256" key="7">
    <source>
        <dbReference type="ARBA" id="ARBA00023284"/>
    </source>
</evidence>
<feature type="domain" description="Pyridine nucleotide-disulphide oxidoreductase dimerisation" evidence="12">
    <location>
        <begin position="372"/>
        <end position="480"/>
    </location>
</feature>
<dbReference type="Pfam" id="PF07992">
    <property type="entry name" value="Pyr_redox_2"/>
    <property type="match status" value="1"/>
</dbReference>
<proteinExistence type="inferred from homology"/>
<evidence type="ECO:0000256" key="11">
    <source>
        <dbReference type="SAM" id="Phobius"/>
    </source>
</evidence>
<keyword evidence="3 8" id="KW-0274">FAD</keyword>
<evidence type="ECO:0000259" key="12">
    <source>
        <dbReference type="Pfam" id="PF02852"/>
    </source>
</evidence>
<comment type="cofactor">
    <cofactor evidence="8">
        <name>FAD</name>
        <dbReference type="ChEBI" id="CHEBI:57692"/>
    </cofactor>
    <text evidence="8">Binds 1 FAD per subunit.</text>
</comment>
<dbReference type="Pfam" id="PF02852">
    <property type="entry name" value="Pyr_redox_dim"/>
    <property type="match status" value="1"/>
</dbReference>
<keyword evidence="8" id="KW-0547">Nucleotide-binding</keyword>
<dbReference type="Gene3D" id="3.30.390.30">
    <property type="match status" value="1"/>
</dbReference>
<evidence type="ECO:0000313" key="15">
    <source>
        <dbReference type="Proteomes" id="UP000587586"/>
    </source>
</evidence>
<feature type="binding site" evidence="8">
    <location>
        <position position="80"/>
    </location>
    <ligand>
        <name>FAD</name>
        <dbReference type="ChEBI" id="CHEBI:57692"/>
    </ligand>
</feature>
<evidence type="ECO:0000256" key="9">
    <source>
        <dbReference type="PIRSR" id="PIRSR000350-4"/>
    </source>
</evidence>
<keyword evidence="11" id="KW-0472">Membrane</keyword>
<dbReference type="NCBIfam" id="NF004991">
    <property type="entry name" value="PRK06370.1-3"/>
    <property type="match status" value="1"/>
</dbReference>
<comment type="similarity">
    <text evidence="1 10">Belongs to the class-I pyridine nucleotide-disulfide oxidoreductase family.</text>
</comment>
<evidence type="ECO:0000313" key="14">
    <source>
        <dbReference type="EMBL" id="GFO68864.1"/>
    </source>
</evidence>
<dbReference type="FunFam" id="3.50.50.60:FF:000379">
    <property type="entry name" value="Mercuric reductase"/>
    <property type="match status" value="1"/>
</dbReference>
<evidence type="ECO:0000256" key="5">
    <source>
        <dbReference type="ARBA" id="ARBA00023002"/>
    </source>
</evidence>
<feature type="binding site" evidence="8">
    <location>
        <position position="337"/>
    </location>
    <ligand>
        <name>FAD</name>
        <dbReference type="ChEBI" id="CHEBI:57692"/>
    </ligand>
</feature>
<dbReference type="Gene3D" id="3.50.50.60">
    <property type="entry name" value="FAD/NAD(P)-binding domain"/>
    <property type="match status" value="2"/>
</dbReference>
<dbReference type="PRINTS" id="PR00368">
    <property type="entry name" value="FADPNR"/>
</dbReference>
<evidence type="ECO:0000256" key="8">
    <source>
        <dbReference type="PIRSR" id="PIRSR000350-3"/>
    </source>
</evidence>
<dbReference type="InterPro" id="IPR036188">
    <property type="entry name" value="FAD/NAD-bd_sf"/>
</dbReference>
<feature type="binding site" evidence="8">
    <location>
        <position position="297"/>
    </location>
    <ligand>
        <name>NAD(+)</name>
        <dbReference type="ChEBI" id="CHEBI:57540"/>
    </ligand>
</feature>
<dbReference type="SUPFAM" id="SSF55424">
    <property type="entry name" value="FAD/NAD-linked reductases, dimerisation (C-terminal) domain"/>
    <property type="match status" value="1"/>
</dbReference>
<keyword evidence="7 10" id="KW-0676">Redox-active center</keyword>
<gene>
    <name evidence="14" type="primary">lpdA-4</name>
    <name evidence="14" type="ORF">GMLC_24430</name>
</gene>
<evidence type="ECO:0000256" key="4">
    <source>
        <dbReference type="ARBA" id="ARBA00022857"/>
    </source>
</evidence>
<comment type="caution">
    <text evidence="14">The sequence shown here is derived from an EMBL/GenBank/DDBJ whole genome shotgun (WGS) entry which is preliminary data.</text>
</comment>
<keyword evidence="8" id="KW-0520">NAD</keyword>
<dbReference type="InterPro" id="IPR004099">
    <property type="entry name" value="Pyr_nucl-diS_OxRdtase_dimer"/>
</dbReference>
<dbReference type="FunFam" id="3.30.390.30:FF:000001">
    <property type="entry name" value="Dihydrolipoyl dehydrogenase"/>
    <property type="match status" value="1"/>
</dbReference>
<keyword evidence="11" id="KW-0812">Transmembrane</keyword>
<dbReference type="InterPro" id="IPR012999">
    <property type="entry name" value="Pyr_OxRdtase_I_AS"/>
</dbReference>
<feature type="domain" description="FAD/NAD(P)-binding" evidence="13">
    <location>
        <begin position="34"/>
        <end position="352"/>
    </location>
</feature>
<dbReference type="InterPro" id="IPR001100">
    <property type="entry name" value="Pyr_nuc-diS_OxRdtase"/>
</dbReference>
<evidence type="ECO:0000259" key="13">
    <source>
        <dbReference type="Pfam" id="PF07992"/>
    </source>
</evidence>
<reference evidence="15" key="1">
    <citation type="submission" date="2020-06" db="EMBL/GenBank/DDBJ databases">
        <title>Draft genomic sequecing of Geomonas sp. Red745.</title>
        <authorList>
            <person name="Itoh H."/>
            <person name="Xu Z.X."/>
            <person name="Ushijima N."/>
            <person name="Masuda Y."/>
            <person name="Shiratori Y."/>
            <person name="Senoo K."/>
        </authorList>
    </citation>
    <scope>NUCLEOTIDE SEQUENCE [LARGE SCALE GENOMIC DNA]</scope>
    <source>
        <strain evidence="15">Red745</strain>
    </source>
</reference>
<name>A0A6V8NAG8_9BACT</name>
<keyword evidence="4" id="KW-0521">NADP</keyword>
<feature type="transmembrane region" description="Helical" evidence="11">
    <location>
        <begin position="34"/>
        <end position="57"/>
    </location>
</feature>
<feature type="binding site" evidence="8">
    <location>
        <begin position="207"/>
        <end position="214"/>
    </location>
    <ligand>
        <name>NAD(+)</name>
        <dbReference type="ChEBI" id="CHEBI:57540"/>
    </ligand>
</feature>
<dbReference type="PANTHER" id="PTHR43014:SF2">
    <property type="entry name" value="MERCURIC REDUCTASE"/>
    <property type="match status" value="1"/>
</dbReference>
<dbReference type="PANTHER" id="PTHR43014">
    <property type="entry name" value="MERCURIC REDUCTASE"/>
    <property type="match status" value="1"/>
</dbReference>
<dbReference type="PRINTS" id="PR00411">
    <property type="entry name" value="PNDRDTASEI"/>
</dbReference>
<keyword evidence="5 10" id="KW-0560">Oxidoreductase</keyword>
<dbReference type="GO" id="GO:0050660">
    <property type="term" value="F:flavin adenine dinucleotide binding"/>
    <property type="evidence" value="ECO:0007669"/>
    <property type="project" value="TreeGrafter"/>
</dbReference>
<evidence type="ECO:0000256" key="2">
    <source>
        <dbReference type="ARBA" id="ARBA00022630"/>
    </source>
</evidence>
<dbReference type="GO" id="GO:0016668">
    <property type="term" value="F:oxidoreductase activity, acting on a sulfur group of donors, NAD(P) as acceptor"/>
    <property type="evidence" value="ECO:0007669"/>
    <property type="project" value="InterPro"/>
</dbReference>
<sequence>MDTHLVEPDNAENRVLLENVHPSDWVNPEPRGRYNLVVIGAGTAGLVCAAGAAGLGARVALVERQLMGGDCLNVGCVPSKALIRSARAAFDARSSDGFAAPGGEGERADFAAAMQRLRGLRAQLSAHDSARRFRDELGVDVYLGQAFFTGSNTVQVAGTTLEFSRAALCTGARAAAPDIPGIEAVGYLTNETVFSLGELPRRLAVIGAGPLGCELAQAFARLGSRVTLLQHAPQLLPREDPDAAALVADSLRRDGIALELGVRIIEAKQQGSEKLLRLQGPSGIGELACDAILVGVGRAPNLEGLALEAAGIRYDKQGVLVSDTLQTSNPRVYAAGDICSEYKFTHTADAQARIVIANALFGGRQRSSRLTIPWCTYTDPEIAHVGLYEKEAREKGLEVATLTVPLSEVDRAVLDGEEAGFARVHLKKGTDTILGATVVARHAGEMIGELALAITAGLGLAAIGKTIHPYPTQAEAVRKLADAYQRTRLTPLVKRLLSAWLAWQR</sequence>
<keyword evidence="2 10" id="KW-0285">Flavoprotein</keyword>